<dbReference type="InterPro" id="IPR040459">
    <property type="entry name" value="MJ1316"/>
</dbReference>
<keyword evidence="4" id="KW-1185">Reference proteome</keyword>
<dbReference type="KEGG" id="mcub:MCBB_2048"/>
<feature type="domain" description="MJ1316 RNA cyclic group end recognition" evidence="2">
    <location>
        <begin position="2"/>
        <end position="75"/>
    </location>
</feature>
<evidence type="ECO:0000313" key="3">
    <source>
        <dbReference type="EMBL" id="SCG86596.1"/>
    </source>
</evidence>
<evidence type="ECO:0000313" key="4">
    <source>
        <dbReference type="Proteomes" id="UP000094707"/>
    </source>
</evidence>
<dbReference type="Proteomes" id="UP000094707">
    <property type="component" value="Chromosome I"/>
</dbReference>
<sequence length="75" mass="8629">MAKNILNMILWHPEMDVEKTRITYVHRGARGNLKTISGSSIESLEGGFLILNEGTHIPYHRIVKVESDKKVLWQK</sequence>
<reference evidence="3 4" key="1">
    <citation type="submission" date="2016-08" db="EMBL/GenBank/DDBJ databases">
        <authorList>
            <person name="Seilhamer J.J."/>
        </authorList>
    </citation>
    <scope>NUCLEOTIDE SEQUENCE [LARGE SCALE GENOMIC DNA]</scope>
    <source>
        <strain evidence="3">Buetzberg</strain>
    </source>
</reference>
<evidence type="ECO:0000256" key="1">
    <source>
        <dbReference type="HAMAP-Rule" id="MF_01245"/>
    </source>
</evidence>
<dbReference type="EMBL" id="LT607756">
    <property type="protein sequence ID" value="SCG86596.1"/>
    <property type="molecule type" value="Genomic_DNA"/>
</dbReference>
<dbReference type="Pfam" id="PF04457">
    <property type="entry name" value="MJ1316"/>
    <property type="match status" value="1"/>
</dbReference>
<protein>
    <recommendedName>
        <fullName evidence="1">UPF0248 protein MCBB_2048</fullName>
    </recommendedName>
</protein>
<name>A0A1D3L4X0_9EURY</name>
<dbReference type="STRING" id="118062.MCBB_2048"/>
<dbReference type="OrthoDB" id="14794at2157"/>
<proteinExistence type="inferred from homology"/>
<comment type="similarity">
    <text evidence="1">Belongs to the UPF0248 family.</text>
</comment>
<evidence type="ECO:0000259" key="2">
    <source>
        <dbReference type="Pfam" id="PF04457"/>
    </source>
</evidence>
<dbReference type="GeneID" id="30412883"/>
<organism evidence="3 4">
    <name type="scientific">Methanobacterium congolense</name>
    <dbReference type="NCBI Taxonomy" id="118062"/>
    <lineage>
        <taxon>Archaea</taxon>
        <taxon>Methanobacteriati</taxon>
        <taxon>Methanobacteriota</taxon>
        <taxon>Methanomada group</taxon>
        <taxon>Methanobacteria</taxon>
        <taxon>Methanobacteriales</taxon>
        <taxon>Methanobacteriaceae</taxon>
        <taxon>Methanobacterium</taxon>
    </lineage>
</organism>
<gene>
    <name evidence="3" type="ORF">MCBB_2048</name>
</gene>
<dbReference type="RefSeq" id="WP_071907645.1">
    <property type="nucleotide sequence ID" value="NZ_LT607756.1"/>
</dbReference>
<dbReference type="HAMAP" id="MF_01245">
    <property type="entry name" value="UPF0248"/>
    <property type="match status" value="1"/>
</dbReference>
<dbReference type="AlphaFoldDB" id="A0A1D3L4X0"/>
<dbReference type="InterPro" id="IPR007547">
    <property type="entry name" value="UPF0248"/>
</dbReference>
<accession>A0A1D3L4X0</accession>